<evidence type="ECO:0000256" key="1">
    <source>
        <dbReference type="ARBA" id="ARBA00007047"/>
    </source>
</evidence>
<comment type="caution">
    <text evidence="2">The sequence shown here is derived from an EMBL/GenBank/DDBJ whole genome shotgun (WGS) entry which is preliminary data.</text>
</comment>
<sequence length="342" mass="38479">MTTTRVKDENPYLYGWVSTDEIREYRRNNKSTKKIDKRVTLKEAVSRGVNKRDYIVFSGMGSVRNPMAAVYEIIRQNIGDLTVAAKGSQHDWQLLAAAGLITKAEIAYGFGDEIRGLCPASRRAVKNGTLEILSEMTNAGFQWRFSAAARGIPFFPSRTALGTDTLHYSGAKVIEDPFSGEKINLLPACYPDVAIIHVHRADKYGNCQIDGNITLDVELAHAAKKVIITAEKIVSDEEIQKRPDLTKIPYFVVDAVVEVPYGSHPNQVPYQYSFDEDQWMEWLKASATDEGVEEYLDQYIRSTKDHYEYLEKVGGLRKLRELENIENGTLPHPTVSTRGAIK</sequence>
<dbReference type="GO" id="GO:0018730">
    <property type="term" value="F:glutaconate CoA-transferase activity"/>
    <property type="evidence" value="ECO:0007669"/>
    <property type="project" value="UniProtKB-EC"/>
</dbReference>
<dbReference type="Proteomes" id="UP000027936">
    <property type="component" value="Unassembled WGS sequence"/>
</dbReference>
<dbReference type="OrthoDB" id="9777193at2"/>
<dbReference type="EMBL" id="JJRY01000001">
    <property type="protein sequence ID" value="KEF40023.1"/>
    <property type="molecule type" value="Genomic_DNA"/>
</dbReference>
<dbReference type="PATRIC" id="fig|1348973.3.peg.31"/>
<keyword evidence="2" id="KW-0808">Transferase</keyword>
<reference evidence="2 3" key="1">
    <citation type="submission" date="2014-04" db="EMBL/GenBank/DDBJ databases">
        <title>Draft genome sequence of Bacillus azotoformans MEV2011, a (co-) denitrifying strain unable to grow in the presence of oxygen.</title>
        <authorList>
            <person name="Nielsen M."/>
            <person name="Schreiber L."/>
            <person name="Finster K."/>
            <person name="Schramm A."/>
        </authorList>
    </citation>
    <scope>NUCLEOTIDE SEQUENCE [LARGE SCALE GENOMIC DNA]</scope>
    <source>
        <strain evidence="2 3">MEV2011</strain>
    </source>
</reference>
<dbReference type="PANTHER" id="PTHR43293:SF3">
    <property type="entry name" value="CHOLESTEROL RING-CLEAVING HYDROLASE IPDB SUBUNIT"/>
    <property type="match status" value="1"/>
</dbReference>
<dbReference type="Gene3D" id="3.30.30.40">
    <property type="match status" value="1"/>
</dbReference>
<evidence type="ECO:0000313" key="3">
    <source>
        <dbReference type="Proteomes" id="UP000027936"/>
    </source>
</evidence>
<dbReference type="AlphaFoldDB" id="A0A072NT23"/>
<dbReference type="PANTHER" id="PTHR43293">
    <property type="entry name" value="ACETATE COA-TRANSFERASE YDIF"/>
    <property type="match status" value="1"/>
</dbReference>
<dbReference type="SUPFAM" id="SSF100950">
    <property type="entry name" value="NagB/RpiA/CoA transferase-like"/>
    <property type="match status" value="1"/>
</dbReference>
<name>A0A072NT23_SCHAZ</name>
<dbReference type="EC" id="2.8.3.12" evidence="2"/>
<dbReference type="RefSeq" id="WP_035192332.1">
    <property type="nucleotide sequence ID" value="NZ_JJRY01000001.1"/>
</dbReference>
<accession>A0A072NT23</accession>
<comment type="similarity">
    <text evidence="1">Belongs to the 3-oxoacid CoA-transferase subunit B family.</text>
</comment>
<dbReference type="Gene3D" id="3.40.1080.10">
    <property type="entry name" value="Glutaconate Coenzyme A-transferase"/>
    <property type="match status" value="1"/>
</dbReference>
<gene>
    <name evidence="2" type="ORF">M670_00033</name>
</gene>
<protein>
    <submittedName>
        <fullName evidence="2">Acyl CoA:acetate/3-ketoacid CoA transferase, alpha subunit</fullName>
        <ecNumber evidence="2">2.8.3.12</ecNumber>
    </submittedName>
</protein>
<proteinExistence type="inferred from homology"/>
<dbReference type="Pfam" id="PF01144">
    <property type="entry name" value="CoA_trans"/>
    <property type="match status" value="1"/>
</dbReference>
<dbReference type="SMART" id="SM00882">
    <property type="entry name" value="CoA_trans"/>
    <property type="match status" value="1"/>
</dbReference>
<dbReference type="InterPro" id="IPR037171">
    <property type="entry name" value="NagB/RpiA_transferase-like"/>
</dbReference>
<evidence type="ECO:0000313" key="2">
    <source>
        <dbReference type="EMBL" id="KEF40023.1"/>
    </source>
</evidence>
<organism evidence="2 3">
    <name type="scientific">Schinkia azotoformans MEV2011</name>
    <dbReference type="NCBI Taxonomy" id="1348973"/>
    <lineage>
        <taxon>Bacteria</taxon>
        <taxon>Bacillati</taxon>
        <taxon>Bacillota</taxon>
        <taxon>Bacilli</taxon>
        <taxon>Bacillales</taxon>
        <taxon>Bacillaceae</taxon>
        <taxon>Calidifontibacillus/Schinkia group</taxon>
        <taxon>Schinkia</taxon>
    </lineage>
</organism>
<dbReference type="InterPro" id="IPR004165">
    <property type="entry name" value="CoA_trans_fam_I"/>
</dbReference>